<evidence type="ECO:0000313" key="2">
    <source>
        <dbReference type="Proteomes" id="UP000298030"/>
    </source>
</evidence>
<proteinExistence type="predicted"/>
<dbReference type="Gene3D" id="1.10.340.70">
    <property type="match status" value="1"/>
</dbReference>
<organism evidence="1 2">
    <name type="scientific">Coprinellus micaceus</name>
    <name type="common">Glistening ink-cap mushroom</name>
    <name type="synonym">Coprinus micaceus</name>
    <dbReference type="NCBI Taxonomy" id="71717"/>
    <lineage>
        <taxon>Eukaryota</taxon>
        <taxon>Fungi</taxon>
        <taxon>Dikarya</taxon>
        <taxon>Basidiomycota</taxon>
        <taxon>Agaricomycotina</taxon>
        <taxon>Agaricomycetes</taxon>
        <taxon>Agaricomycetidae</taxon>
        <taxon>Agaricales</taxon>
        <taxon>Agaricineae</taxon>
        <taxon>Psathyrellaceae</taxon>
        <taxon>Coprinellus</taxon>
    </lineage>
</organism>
<reference evidence="1 2" key="1">
    <citation type="journal article" date="2019" name="Nat. Ecol. Evol.">
        <title>Megaphylogeny resolves global patterns of mushroom evolution.</title>
        <authorList>
            <person name="Varga T."/>
            <person name="Krizsan K."/>
            <person name="Foldi C."/>
            <person name="Dima B."/>
            <person name="Sanchez-Garcia M."/>
            <person name="Sanchez-Ramirez S."/>
            <person name="Szollosi G.J."/>
            <person name="Szarkandi J.G."/>
            <person name="Papp V."/>
            <person name="Albert L."/>
            <person name="Andreopoulos W."/>
            <person name="Angelini C."/>
            <person name="Antonin V."/>
            <person name="Barry K.W."/>
            <person name="Bougher N.L."/>
            <person name="Buchanan P."/>
            <person name="Buyck B."/>
            <person name="Bense V."/>
            <person name="Catcheside P."/>
            <person name="Chovatia M."/>
            <person name="Cooper J."/>
            <person name="Damon W."/>
            <person name="Desjardin D."/>
            <person name="Finy P."/>
            <person name="Geml J."/>
            <person name="Haridas S."/>
            <person name="Hughes K."/>
            <person name="Justo A."/>
            <person name="Karasinski D."/>
            <person name="Kautmanova I."/>
            <person name="Kiss B."/>
            <person name="Kocsube S."/>
            <person name="Kotiranta H."/>
            <person name="LaButti K.M."/>
            <person name="Lechner B.E."/>
            <person name="Liimatainen K."/>
            <person name="Lipzen A."/>
            <person name="Lukacs Z."/>
            <person name="Mihaltcheva S."/>
            <person name="Morgado L.N."/>
            <person name="Niskanen T."/>
            <person name="Noordeloos M.E."/>
            <person name="Ohm R.A."/>
            <person name="Ortiz-Santana B."/>
            <person name="Ovrebo C."/>
            <person name="Racz N."/>
            <person name="Riley R."/>
            <person name="Savchenko A."/>
            <person name="Shiryaev A."/>
            <person name="Soop K."/>
            <person name="Spirin V."/>
            <person name="Szebenyi C."/>
            <person name="Tomsovsky M."/>
            <person name="Tulloss R.E."/>
            <person name="Uehling J."/>
            <person name="Grigoriev I.V."/>
            <person name="Vagvolgyi C."/>
            <person name="Papp T."/>
            <person name="Martin F.M."/>
            <person name="Miettinen O."/>
            <person name="Hibbett D.S."/>
            <person name="Nagy L.G."/>
        </authorList>
    </citation>
    <scope>NUCLEOTIDE SEQUENCE [LARGE SCALE GENOMIC DNA]</scope>
    <source>
        <strain evidence="1 2">FP101781</strain>
    </source>
</reference>
<evidence type="ECO:0008006" key="3">
    <source>
        <dbReference type="Google" id="ProtNLM"/>
    </source>
</evidence>
<protein>
    <recommendedName>
        <fullName evidence="3">Integrase zinc-binding domain-containing protein</fullName>
    </recommendedName>
</protein>
<sequence>AIKRTYATDPLFSKVLADPSKHRLYTVVNGLITMVSQAGERTVCIPGGKLGDKSLRGIVIEQAHEVVGHFGAQKTAE</sequence>
<feature type="non-terminal residue" evidence="1">
    <location>
        <position position="77"/>
    </location>
</feature>
<gene>
    <name evidence="1" type="ORF">FA13DRAFT_1591077</name>
</gene>
<name>A0A4Y7SU01_COPMI</name>
<keyword evidence="2" id="KW-1185">Reference proteome</keyword>
<accession>A0A4Y7SU01</accession>
<dbReference type="OrthoDB" id="3249394at2759"/>
<dbReference type="AlphaFoldDB" id="A0A4Y7SU01"/>
<comment type="caution">
    <text evidence="1">The sequence shown here is derived from an EMBL/GenBank/DDBJ whole genome shotgun (WGS) entry which is preliminary data.</text>
</comment>
<feature type="non-terminal residue" evidence="1">
    <location>
        <position position="1"/>
    </location>
</feature>
<evidence type="ECO:0000313" key="1">
    <source>
        <dbReference type="EMBL" id="TEB25337.1"/>
    </source>
</evidence>
<dbReference type="EMBL" id="QPFP01000057">
    <property type="protein sequence ID" value="TEB25337.1"/>
    <property type="molecule type" value="Genomic_DNA"/>
</dbReference>
<dbReference type="STRING" id="71717.A0A4Y7SU01"/>
<dbReference type="Proteomes" id="UP000298030">
    <property type="component" value="Unassembled WGS sequence"/>
</dbReference>